<dbReference type="InterPro" id="IPR023023">
    <property type="entry name" value="dNTPase_2"/>
</dbReference>
<reference evidence="3 4" key="1">
    <citation type="submission" date="2017-05" db="EMBL/GenBank/DDBJ databases">
        <title>Full genome sequence of Pseudorhodoplanes sinuspersici.</title>
        <authorList>
            <person name="Dastgheib S.M.M."/>
            <person name="Shavandi M."/>
            <person name="Tirandaz H."/>
        </authorList>
    </citation>
    <scope>NUCLEOTIDE SEQUENCE [LARGE SCALE GENOMIC DNA]</scope>
    <source>
        <strain evidence="3 4">RIPI110</strain>
    </source>
</reference>
<dbReference type="STRING" id="1235591.CAK95_23915"/>
<sequence length="401" mass="44923">MAIQSAPRAVYASDPALSRGRLIREPASPSRNDFRRDCDRIIHSTAFRRLKHKTQVFVFHEGDHYRTRLTHTLEVQQIARSLARVLGLDEDLAEGLALAHDLGHPPFGHIGETALNDAMKAWGGFDHNAQALRIVTSLERRYADFDGLNLTWEMLEGLVKHNGPLTDRAGHAIDRYRDSGVPRAIRDYQQEQDLQLWSFASAEAQVAAIADDIAYDAHDIDDGLRAGLFAISDLEDVPFAGGIVRDIGRRYPALDPVRVAHELMRRLITWMIEDVAAESQRRLQALAPTSADDIRLASGPVIAFSAAMAEAEKGIKGFLFPHMYRHDRVMHVMNDAAGVVRDLFGHYIAHPQDMPDEWHEDLPSGDAETLTLRVGDFIAGMTDRFALAEHARFFDSTPELR</sequence>
<dbReference type="EMBL" id="CP021112">
    <property type="protein sequence ID" value="ARQ01801.1"/>
    <property type="molecule type" value="Genomic_DNA"/>
</dbReference>
<dbReference type="SUPFAM" id="SSF109604">
    <property type="entry name" value="HD-domain/PDEase-like"/>
    <property type="match status" value="1"/>
</dbReference>
<dbReference type="AlphaFoldDB" id="A0A1W6ZXE6"/>
<dbReference type="RefSeq" id="WP_086090195.1">
    <property type="nucleotide sequence ID" value="NZ_CP021112.1"/>
</dbReference>
<proteinExistence type="inferred from homology"/>
<dbReference type="NCBIfam" id="NF002328">
    <property type="entry name" value="PRK01286.1-3"/>
    <property type="match status" value="1"/>
</dbReference>
<dbReference type="InterPro" id="IPR050135">
    <property type="entry name" value="dGTPase-like"/>
</dbReference>
<dbReference type="KEGG" id="psin:CAK95_23915"/>
<accession>A0A1W6ZXE6</accession>
<keyword evidence="1 2" id="KW-0378">Hydrolase</keyword>
<name>A0A1W6ZXE6_9HYPH</name>
<dbReference type="PANTHER" id="PTHR11373:SF43">
    <property type="entry name" value="DEOXYGUANOSINETRIPHOSPHATE TRIPHOSPHOHYDROLASE-LIKE PROTEIN"/>
    <property type="match status" value="1"/>
</dbReference>
<dbReference type="PANTHER" id="PTHR11373">
    <property type="entry name" value="DEOXYNUCLEOSIDE TRIPHOSPHATE TRIPHOSPHOHYDROLASE"/>
    <property type="match status" value="1"/>
</dbReference>
<dbReference type="HAMAP" id="MF_01212">
    <property type="entry name" value="dGTPase_type2"/>
    <property type="match status" value="1"/>
</dbReference>
<organism evidence="3 4">
    <name type="scientific">Pseudorhodoplanes sinuspersici</name>
    <dbReference type="NCBI Taxonomy" id="1235591"/>
    <lineage>
        <taxon>Bacteria</taxon>
        <taxon>Pseudomonadati</taxon>
        <taxon>Pseudomonadota</taxon>
        <taxon>Alphaproteobacteria</taxon>
        <taxon>Hyphomicrobiales</taxon>
        <taxon>Pseudorhodoplanes</taxon>
    </lineage>
</organism>
<dbReference type="Proteomes" id="UP000194137">
    <property type="component" value="Chromosome"/>
</dbReference>
<dbReference type="NCBIfam" id="TIGR01353">
    <property type="entry name" value="dGTP_triPase"/>
    <property type="match status" value="1"/>
</dbReference>
<dbReference type="InterPro" id="IPR006261">
    <property type="entry name" value="dGTPase"/>
</dbReference>
<dbReference type="PROSITE" id="PS51831">
    <property type="entry name" value="HD"/>
    <property type="match status" value="1"/>
</dbReference>
<dbReference type="Gene3D" id="1.10.3210.10">
    <property type="entry name" value="Hypothetical protein af1432"/>
    <property type="match status" value="1"/>
</dbReference>
<dbReference type="InterPro" id="IPR006674">
    <property type="entry name" value="HD_domain"/>
</dbReference>
<dbReference type="InterPro" id="IPR026875">
    <property type="entry name" value="PHydrolase_assoc_dom"/>
</dbReference>
<evidence type="ECO:0000313" key="3">
    <source>
        <dbReference type="EMBL" id="ARQ01801.1"/>
    </source>
</evidence>
<keyword evidence="4" id="KW-1185">Reference proteome</keyword>
<comment type="similarity">
    <text evidence="2">Belongs to the dGTPase family. Type 2 subfamily.</text>
</comment>
<protein>
    <recommendedName>
        <fullName evidence="2">Deoxyguanosinetriphosphate triphosphohydrolase-like protein</fullName>
    </recommendedName>
</protein>
<evidence type="ECO:0000256" key="2">
    <source>
        <dbReference type="HAMAP-Rule" id="MF_01212"/>
    </source>
</evidence>
<dbReference type="InterPro" id="IPR003607">
    <property type="entry name" value="HD/PDEase_dom"/>
</dbReference>
<dbReference type="OrthoDB" id="9803619at2"/>
<dbReference type="NCBIfam" id="NF002326">
    <property type="entry name" value="PRK01286.1-1"/>
    <property type="match status" value="1"/>
</dbReference>
<gene>
    <name evidence="3" type="ORF">CAK95_23915</name>
</gene>
<dbReference type="CDD" id="cd00077">
    <property type="entry name" value="HDc"/>
    <property type="match status" value="1"/>
</dbReference>
<evidence type="ECO:0000313" key="4">
    <source>
        <dbReference type="Proteomes" id="UP000194137"/>
    </source>
</evidence>
<dbReference type="GO" id="GO:0006203">
    <property type="term" value="P:dGTP catabolic process"/>
    <property type="evidence" value="ECO:0007669"/>
    <property type="project" value="TreeGrafter"/>
</dbReference>
<dbReference type="Pfam" id="PF01966">
    <property type="entry name" value="HD"/>
    <property type="match status" value="1"/>
</dbReference>
<dbReference type="Pfam" id="PF13286">
    <property type="entry name" value="HD_assoc"/>
    <property type="match status" value="1"/>
</dbReference>
<dbReference type="GO" id="GO:0008832">
    <property type="term" value="F:dGTPase activity"/>
    <property type="evidence" value="ECO:0007669"/>
    <property type="project" value="TreeGrafter"/>
</dbReference>
<evidence type="ECO:0000256" key="1">
    <source>
        <dbReference type="ARBA" id="ARBA00022801"/>
    </source>
</evidence>
<dbReference type="SMART" id="SM00471">
    <property type="entry name" value="HDc"/>
    <property type="match status" value="1"/>
</dbReference>